<dbReference type="Pfam" id="PF00563">
    <property type="entry name" value="EAL"/>
    <property type="match status" value="1"/>
</dbReference>
<feature type="domain" description="EAL" evidence="1">
    <location>
        <begin position="26"/>
        <end position="279"/>
    </location>
</feature>
<dbReference type="EMBL" id="SDKK01000018">
    <property type="protein sequence ID" value="TYC54598.1"/>
    <property type="molecule type" value="Genomic_DNA"/>
</dbReference>
<protein>
    <submittedName>
        <fullName evidence="2">EAL domain-containing protein</fullName>
    </submittedName>
</protein>
<name>A0A6C2CKX7_9RHOO</name>
<dbReference type="GO" id="GO:0071111">
    <property type="term" value="F:cyclic-guanylate-specific phosphodiesterase activity"/>
    <property type="evidence" value="ECO:0007669"/>
    <property type="project" value="InterPro"/>
</dbReference>
<organism evidence="2 3">
    <name type="scientific">Zoogloea oleivorans</name>
    <dbReference type="NCBI Taxonomy" id="1552750"/>
    <lineage>
        <taxon>Bacteria</taxon>
        <taxon>Pseudomonadati</taxon>
        <taxon>Pseudomonadota</taxon>
        <taxon>Betaproteobacteria</taxon>
        <taxon>Rhodocyclales</taxon>
        <taxon>Zoogloeaceae</taxon>
        <taxon>Zoogloea</taxon>
    </lineage>
</organism>
<evidence type="ECO:0000259" key="1">
    <source>
        <dbReference type="PROSITE" id="PS50883"/>
    </source>
</evidence>
<comment type="caution">
    <text evidence="2">The sequence shown here is derived from an EMBL/GenBank/DDBJ whole genome shotgun (WGS) entry which is preliminary data.</text>
</comment>
<evidence type="ECO:0000313" key="3">
    <source>
        <dbReference type="Proteomes" id="UP000389128"/>
    </source>
</evidence>
<gene>
    <name evidence="2" type="ORF">ETQ85_18150</name>
</gene>
<sequence length="282" mass="31345">MPLTELVHYFNKRSRLTRGGAAEDSFELAEGRVHVRFGGCLLGTVFQPVVASASGQVIGHEAHLQLLEGGEADLPPSAIFLAARDDEELVHLDRLVRTLHALNFLREREQHGGFLSLNVHPQLLRTVREHHGQVFESILARCGLTPERIVMEVSDDGFESLPRLTRALAGYRERGYRIAIDNFGRHSADLERLESLAPDIVKLDRSLIGHAGHLSLAKRVMTELNGEIRRLGVLVVCQCIENPLQLQAAREAGVDWLQGYLLGRPAPACLPLPRPRRPREAA</sequence>
<dbReference type="PANTHER" id="PTHR33121:SF76">
    <property type="entry name" value="SIGNALING PROTEIN"/>
    <property type="match status" value="1"/>
</dbReference>
<proteinExistence type="predicted"/>
<dbReference type="OrthoDB" id="9813903at2"/>
<dbReference type="InterPro" id="IPR001633">
    <property type="entry name" value="EAL_dom"/>
</dbReference>
<dbReference type="RefSeq" id="WP_148580500.1">
    <property type="nucleotide sequence ID" value="NZ_SDKK01000018.1"/>
</dbReference>
<dbReference type="InterPro" id="IPR050706">
    <property type="entry name" value="Cyclic-di-GMP_PDE-like"/>
</dbReference>
<dbReference type="Gene3D" id="3.20.20.450">
    <property type="entry name" value="EAL domain"/>
    <property type="match status" value="1"/>
</dbReference>
<dbReference type="CDD" id="cd01948">
    <property type="entry name" value="EAL"/>
    <property type="match status" value="1"/>
</dbReference>
<dbReference type="PANTHER" id="PTHR33121">
    <property type="entry name" value="CYCLIC DI-GMP PHOSPHODIESTERASE PDEF"/>
    <property type="match status" value="1"/>
</dbReference>
<dbReference type="PROSITE" id="PS50883">
    <property type="entry name" value="EAL"/>
    <property type="match status" value="1"/>
</dbReference>
<evidence type="ECO:0000313" key="2">
    <source>
        <dbReference type="EMBL" id="TYC54598.1"/>
    </source>
</evidence>
<dbReference type="Proteomes" id="UP000389128">
    <property type="component" value="Unassembled WGS sequence"/>
</dbReference>
<dbReference type="SMART" id="SM00052">
    <property type="entry name" value="EAL"/>
    <property type="match status" value="1"/>
</dbReference>
<dbReference type="AlphaFoldDB" id="A0A6C2CKX7"/>
<dbReference type="SUPFAM" id="SSF141868">
    <property type="entry name" value="EAL domain-like"/>
    <property type="match status" value="1"/>
</dbReference>
<accession>A0A6C2CKX7</accession>
<keyword evidence="3" id="KW-1185">Reference proteome</keyword>
<dbReference type="InterPro" id="IPR035919">
    <property type="entry name" value="EAL_sf"/>
</dbReference>
<reference evidence="2 3" key="1">
    <citation type="submission" date="2019-01" db="EMBL/GenBank/DDBJ databases">
        <title>Zoogloea oleivorans genome sequencing and assembly.</title>
        <authorList>
            <person name="Tancsics A."/>
            <person name="Farkas M."/>
            <person name="Kriszt B."/>
            <person name="Maroti G."/>
            <person name="Horvath B."/>
        </authorList>
    </citation>
    <scope>NUCLEOTIDE SEQUENCE [LARGE SCALE GENOMIC DNA]</scope>
    <source>
        <strain evidence="2 3">Buc</strain>
    </source>
</reference>